<feature type="transmembrane region" description="Helical" evidence="8">
    <location>
        <begin position="157"/>
        <end position="177"/>
    </location>
</feature>
<dbReference type="CDD" id="cd03165">
    <property type="entry name" value="NET-5_like_LEL"/>
    <property type="match status" value="1"/>
</dbReference>
<feature type="transmembrane region" description="Helical" evidence="8">
    <location>
        <begin position="184"/>
        <end position="208"/>
    </location>
</feature>
<dbReference type="PANTHER" id="PTHR19282:SF40">
    <property type="entry name" value="TETRASPANIN-4"/>
    <property type="match status" value="1"/>
</dbReference>
<dbReference type="FunFam" id="1.10.1450.10:FF:000006">
    <property type="entry name" value="Tetraspanin"/>
    <property type="match status" value="1"/>
</dbReference>
<evidence type="ECO:0000313" key="9">
    <source>
        <dbReference type="EMBL" id="KAG5839931.1"/>
    </source>
</evidence>
<dbReference type="GO" id="GO:0005886">
    <property type="term" value="C:plasma membrane"/>
    <property type="evidence" value="ECO:0007669"/>
    <property type="project" value="TreeGrafter"/>
</dbReference>
<dbReference type="PANTHER" id="PTHR19282">
    <property type="entry name" value="TETRASPANIN"/>
    <property type="match status" value="1"/>
</dbReference>
<feature type="transmembrane region" description="Helical" evidence="8">
    <location>
        <begin position="112"/>
        <end position="137"/>
    </location>
</feature>
<name>A0A9D3M0Y4_ANGAN</name>
<evidence type="ECO:0000256" key="2">
    <source>
        <dbReference type="ARBA" id="ARBA00006840"/>
    </source>
</evidence>
<protein>
    <recommendedName>
        <fullName evidence="7">Tetraspanin-4</fullName>
    </recommendedName>
</protein>
<dbReference type="PRINTS" id="PR00259">
    <property type="entry name" value="TMFOUR"/>
</dbReference>
<dbReference type="Gene3D" id="1.10.1450.10">
    <property type="entry name" value="Tetraspanin"/>
    <property type="match status" value="1"/>
</dbReference>
<dbReference type="SUPFAM" id="SSF48652">
    <property type="entry name" value="Tetraspanin"/>
    <property type="match status" value="1"/>
</dbReference>
<evidence type="ECO:0000256" key="8">
    <source>
        <dbReference type="SAM" id="Phobius"/>
    </source>
</evidence>
<feature type="transmembrane region" description="Helical" evidence="8">
    <location>
        <begin position="304"/>
        <end position="323"/>
    </location>
</feature>
<evidence type="ECO:0000256" key="4">
    <source>
        <dbReference type="ARBA" id="ARBA00022989"/>
    </source>
</evidence>
<sequence length="339" mass="37842">MLIYLRPLADASLQHRRVAVPPEPVPGQQQQAGLPALHSTFRRYSSDYEYSGTPFGFGIHTAPKPGPQAAKGRYTNTQGKKYVVFYLDLSFIFLLELRHCRMAKGCLIGLRYGMVFFNLLFWLGGCGILGVGVWLSVTQGNFATLSSSLPSLSAANLLITVGAIVMVIGCLGCMGAVKESRPLLLSFFILLLLIFFLEILMIILFYAYQEQIDRYAQSDLKKGLQLFGTEGNVGLTNAWSIVQTDFRCCGVTNHTDWFEVYNATRVPDSCCLEYSDNCGLENPGTWWTAPCYERVKGWLQENLVALWIFALCTALTQILGLVFSMTMFCQIAKPETFYA</sequence>
<comment type="caution">
    <text evidence="9">The sequence shown here is derived from an EMBL/GenBank/DDBJ whole genome shotgun (WGS) entry which is preliminary data.</text>
</comment>
<dbReference type="EMBL" id="JAFIRN010000011">
    <property type="protein sequence ID" value="KAG5839931.1"/>
    <property type="molecule type" value="Genomic_DNA"/>
</dbReference>
<dbReference type="InterPro" id="IPR008952">
    <property type="entry name" value="Tetraspanin_EC2_sf"/>
</dbReference>
<keyword evidence="10" id="KW-1185">Reference proteome</keyword>
<evidence type="ECO:0000256" key="7">
    <source>
        <dbReference type="ARBA" id="ARBA00072058"/>
    </source>
</evidence>
<reference evidence="9" key="1">
    <citation type="submission" date="2021-01" db="EMBL/GenBank/DDBJ databases">
        <title>A chromosome-scale assembly of European eel, Anguilla anguilla.</title>
        <authorList>
            <person name="Henkel C."/>
            <person name="Jong-Raadsen S.A."/>
            <person name="Dufour S."/>
            <person name="Weltzien F.-A."/>
            <person name="Palstra A.P."/>
            <person name="Pelster B."/>
            <person name="Spaink H.P."/>
            <person name="Van Den Thillart G.E."/>
            <person name="Jansen H."/>
            <person name="Zahm M."/>
            <person name="Klopp C."/>
            <person name="Cedric C."/>
            <person name="Louis A."/>
            <person name="Berthelot C."/>
            <person name="Parey E."/>
            <person name="Roest Crollius H."/>
            <person name="Montfort J."/>
            <person name="Robinson-Rechavi M."/>
            <person name="Bucao C."/>
            <person name="Bouchez O."/>
            <person name="Gislard M."/>
            <person name="Lluch J."/>
            <person name="Milhes M."/>
            <person name="Lampietro C."/>
            <person name="Lopez Roques C."/>
            <person name="Donnadieu C."/>
            <person name="Braasch I."/>
            <person name="Desvignes T."/>
            <person name="Postlethwait J."/>
            <person name="Bobe J."/>
            <person name="Guiguen Y."/>
            <person name="Dirks R."/>
        </authorList>
    </citation>
    <scope>NUCLEOTIDE SEQUENCE</scope>
    <source>
        <strain evidence="9">Tag_6206</strain>
        <tissue evidence="9">Liver</tissue>
    </source>
</reference>
<evidence type="ECO:0000256" key="1">
    <source>
        <dbReference type="ARBA" id="ARBA00004141"/>
    </source>
</evidence>
<evidence type="ECO:0000256" key="6">
    <source>
        <dbReference type="ARBA" id="ARBA00023180"/>
    </source>
</evidence>
<evidence type="ECO:0000256" key="5">
    <source>
        <dbReference type="ARBA" id="ARBA00023136"/>
    </source>
</evidence>
<keyword evidence="4 8" id="KW-1133">Transmembrane helix</keyword>
<comment type="similarity">
    <text evidence="2">Belongs to the tetraspanin (TM4SF) family.</text>
</comment>
<dbReference type="Proteomes" id="UP001044222">
    <property type="component" value="Chromosome 11"/>
</dbReference>
<dbReference type="InterPro" id="IPR018499">
    <property type="entry name" value="Tetraspanin/Peripherin"/>
</dbReference>
<dbReference type="Pfam" id="PF00335">
    <property type="entry name" value="Tetraspanin"/>
    <property type="match status" value="1"/>
</dbReference>
<dbReference type="AlphaFoldDB" id="A0A9D3M0Y4"/>
<evidence type="ECO:0000313" key="10">
    <source>
        <dbReference type="Proteomes" id="UP001044222"/>
    </source>
</evidence>
<accession>A0A9D3M0Y4</accession>
<keyword evidence="5 8" id="KW-0472">Membrane</keyword>
<organism evidence="9 10">
    <name type="scientific">Anguilla anguilla</name>
    <name type="common">European freshwater eel</name>
    <name type="synonym">Muraena anguilla</name>
    <dbReference type="NCBI Taxonomy" id="7936"/>
    <lineage>
        <taxon>Eukaryota</taxon>
        <taxon>Metazoa</taxon>
        <taxon>Chordata</taxon>
        <taxon>Craniata</taxon>
        <taxon>Vertebrata</taxon>
        <taxon>Euteleostomi</taxon>
        <taxon>Actinopterygii</taxon>
        <taxon>Neopterygii</taxon>
        <taxon>Teleostei</taxon>
        <taxon>Anguilliformes</taxon>
        <taxon>Anguillidae</taxon>
        <taxon>Anguilla</taxon>
    </lineage>
</organism>
<gene>
    <name evidence="9" type="ORF">ANANG_G00210540</name>
</gene>
<evidence type="ECO:0000256" key="3">
    <source>
        <dbReference type="ARBA" id="ARBA00022692"/>
    </source>
</evidence>
<keyword evidence="3 8" id="KW-0812">Transmembrane</keyword>
<comment type="subcellular location">
    <subcellularLocation>
        <location evidence="1">Membrane</location>
        <topology evidence="1">Multi-pass membrane protein</topology>
    </subcellularLocation>
</comment>
<proteinExistence type="inferred from homology"/>
<keyword evidence="6" id="KW-0325">Glycoprotein</keyword>